<accession>A0A067G960</accession>
<gene>
    <name evidence="3" type="ORF">CISIN_1g046701mg</name>
</gene>
<comment type="similarity">
    <text evidence="1">Belongs to the ATP-dependent AMP-binding enzyme family.</text>
</comment>
<sequence length="187" mass="20915">MTMNPLSIHGAAQLTITPYTNVFLFYKGRVYLPPRLEFGCFVTSAISVCTVFVLLPKNGPHKASSVGKPVRREMAIPDENGVDQKANVNGKMCIREGPMVQRINNPEANKTAFQFGWFLSGDLGYFDSQRCLNMWKISPTEVDAVKEFCKRNVASFKVPKKVFIADSLSGKPLTGKIQRRIVAELRK</sequence>
<organism evidence="3 4">
    <name type="scientific">Citrus sinensis</name>
    <name type="common">Sweet orange</name>
    <name type="synonym">Citrus aurantium var. sinensis</name>
    <dbReference type="NCBI Taxonomy" id="2711"/>
    <lineage>
        <taxon>Eukaryota</taxon>
        <taxon>Viridiplantae</taxon>
        <taxon>Streptophyta</taxon>
        <taxon>Embryophyta</taxon>
        <taxon>Tracheophyta</taxon>
        <taxon>Spermatophyta</taxon>
        <taxon>Magnoliopsida</taxon>
        <taxon>eudicotyledons</taxon>
        <taxon>Gunneridae</taxon>
        <taxon>Pentapetalae</taxon>
        <taxon>rosids</taxon>
        <taxon>malvids</taxon>
        <taxon>Sapindales</taxon>
        <taxon>Rutaceae</taxon>
        <taxon>Aurantioideae</taxon>
        <taxon>Citrus</taxon>
    </lineage>
</organism>
<dbReference type="Proteomes" id="UP000027120">
    <property type="component" value="Unassembled WGS sequence"/>
</dbReference>
<reference evidence="3 4" key="1">
    <citation type="submission" date="2014-04" db="EMBL/GenBank/DDBJ databases">
        <authorList>
            <consortium name="International Citrus Genome Consortium"/>
            <person name="Gmitter F."/>
            <person name="Chen C."/>
            <person name="Farmerie W."/>
            <person name="Harkins T."/>
            <person name="Desany B."/>
            <person name="Mohiuddin M."/>
            <person name="Kodira C."/>
            <person name="Borodovsky M."/>
            <person name="Lomsadze A."/>
            <person name="Burns P."/>
            <person name="Jenkins J."/>
            <person name="Prochnik S."/>
            <person name="Shu S."/>
            <person name="Chapman J."/>
            <person name="Pitluck S."/>
            <person name="Schmutz J."/>
            <person name="Rokhsar D."/>
        </authorList>
    </citation>
    <scope>NUCLEOTIDE SEQUENCE</scope>
</reference>
<dbReference type="GO" id="GO:0016874">
    <property type="term" value="F:ligase activity"/>
    <property type="evidence" value="ECO:0007669"/>
    <property type="project" value="UniProtKB-KW"/>
</dbReference>
<protein>
    <submittedName>
        <fullName evidence="3">Uncharacterized protein</fullName>
    </submittedName>
</protein>
<dbReference type="Gene3D" id="3.30.300.30">
    <property type="match status" value="1"/>
</dbReference>
<dbReference type="AlphaFoldDB" id="A0A067G960"/>
<evidence type="ECO:0000256" key="2">
    <source>
        <dbReference type="ARBA" id="ARBA00022598"/>
    </source>
</evidence>
<dbReference type="InterPro" id="IPR042099">
    <property type="entry name" value="ANL_N_sf"/>
</dbReference>
<dbReference type="PANTHER" id="PTHR43201:SF5">
    <property type="entry name" value="MEDIUM-CHAIN ACYL-COA LIGASE ACSF2, MITOCHONDRIAL"/>
    <property type="match status" value="1"/>
</dbReference>
<dbReference type="EMBL" id="KK784881">
    <property type="protein sequence ID" value="KDO76168.1"/>
    <property type="molecule type" value="Genomic_DNA"/>
</dbReference>
<dbReference type="SMR" id="A0A067G960"/>
<evidence type="ECO:0000256" key="1">
    <source>
        <dbReference type="ARBA" id="ARBA00006432"/>
    </source>
</evidence>
<dbReference type="STRING" id="2711.A0A067G960"/>
<dbReference type="PANTHER" id="PTHR43201">
    <property type="entry name" value="ACYL-COA SYNTHETASE"/>
    <property type="match status" value="1"/>
</dbReference>
<dbReference type="InterPro" id="IPR045851">
    <property type="entry name" value="AMP-bd_C_sf"/>
</dbReference>
<evidence type="ECO:0000313" key="4">
    <source>
        <dbReference type="Proteomes" id="UP000027120"/>
    </source>
</evidence>
<dbReference type="SUPFAM" id="SSF56801">
    <property type="entry name" value="Acetyl-CoA synthetase-like"/>
    <property type="match status" value="1"/>
</dbReference>
<name>A0A067G960_CITSI</name>
<dbReference type="Gene3D" id="3.40.50.12780">
    <property type="entry name" value="N-terminal domain of ligase-like"/>
    <property type="match status" value="1"/>
</dbReference>
<keyword evidence="2" id="KW-0436">Ligase</keyword>
<keyword evidence="4" id="KW-1185">Reference proteome</keyword>
<evidence type="ECO:0000313" key="3">
    <source>
        <dbReference type="EMBL" id="KDO76168.1"/>
    </source>
</evidence>
<proteinExistence type="inferred from homology"/>